<evidence type="ECO:0000259" key="4">
    <source>
        <dbReference type="PROSITE" id="PS51077"/>
    </source>
</evidence>
<dbReference type="PANTHER" id="PTHR30136:SF24">
    <property type="entry name" value="HTH-TYPE TRANSCRIPTIONAL REPRESSOR ALLR"/>
    <property type="match status" value="1"/>
</dbReference>
<dbReference type="PANTHER" id="PTHR30136">
    <property type="entry name" value="HELIX-TURN-HELIX TRANSCRIPTIONAL REGULATOR, ICLR FAMILY"/>
    <property type="match status" value="1"/>
</dbReference>
<dbReference type="Gene3D" id="3.30.450.40">
    <property type="match status" value="1"/>
</dbReference>
<dbReference type="Pfam" id="PF01614">
    <property type="entry name" value="IclR_C"/>
    <property type="match status" value="1"/>
</dbReference>
<dbReference type="InterPro" id="IPR014757">
    <property type="entry name" value="Tscrpt_reg_IclR_C"/>
</dbReference>
<dbReference type="EMBL" id="JALPRX010000078">
    <property type="protein sequence ID" value="MCK8786299.1"/>
    <property type="molecule type" value="Genomic_DNA"/>
</dbReference>
<evidence type="ECO:0000313" key="7">
    <source>
        <dbReference type="Proteomes" id="UP001139516"/>
    </source>
</evidence>
<dbReference type="InterPro" id="IPR005471">
    <property type="entry name" value="Tscrpt_reg_IclR_N"/>
</dbReference>
<dbReference type="InterPro" id="IPR036390">
    <property type="entry name" value="WH_DNA-bd_sf"/>
</dbReference>
<evidence type="ECO:0000313" key="6">
    <source>
        <dbReference type="EMBL" id="MCK8786299.1"/>
    </source>
</evidence>
<organism evidence="6 7">
    <name type="scientific">Roseomonas acroporae</name>
    <dbReference type="NCBI Taxonomy" id="2937791"/>
    <lineage>
        <taxon>Bacteria</taxon>
        <taxon>Pseudomonadati</taxon>
        <taxon>Pseudomonadota</taxon>
        <taxon>Alphaproteobacteria</taxon>
        <taxon>Acetobacterales</taxon>
        <taxon>Roseomonadaceae</taxon>
        <taxon>Roseomonas</taxon>
    </lineage>
</organism>
<dbReference type="SMART" id="SM00346">
    <property type="entry name" value="HTH_ICLR"/>
    <property type="match status" value="1"/>
</dbReference>
<dbReference type="PROSITE" id="PS51077">
    <property type="entry name" value="HTH_ICLR"/>
    <property type="match status" value="1"/>
</dbReference>
<proteinExistence type="predicted"/>
<name>A0A9X2BXU3_9PROT</name>
<keyword evidence="1" id="KW-0805">Transcription regulation</keyword>
<dbReference type="Gene3D" id="1.10.10.10">
    <property type="entry name" value="Winged helix-like DNA-binding domain superfamily/Winged helix DNA-binding domain"/>
    <property type="match status" value="1"/>
</dbReference>
<dbReference type="GO" id="GO:0003700">
    <property type="term" value="F:DNA-binding transcription factor activity"/>
    <property type="evidence" value="ECO:0007669"/>
    <property type="project" value="TreeGrafter"/>
</dbReference>
<dbReference type="SUPFAM" id="SSF46785">
    <property type="entry name" value="Winged helix' DNA-binding domain"/>
    <property type="match status" value="1"/>
</dbReference>
<protein>
    <submittedName>
        <fullName evidence="6">IclR family transcriptional regulator</fullName>
    </submittedName>
</protein>
<dbReference type="PROSITE" id="PS51078">
    <property type="entry name" value="ICLR_ED"/>
    <property type="match status" value="1"/>
</dbReference>
<feature type="domain" description="IclR-ED" evidence="5">
    <location>
        <begin position="79"/>
        <end position="265"/>
    </location>
</feature>
<accession>A0A9X2BXU3</accession>
<dbReference type="InterPro" id="IPR036388">
    <property type="entry name" value="WH-like_DNA-bd_sf"/>
</dbReference>
<keyword evidence="7" id="KW-1185">Reference proteome</keyword>
<keyword evidence="3" id="KW-0804">Transcription</keyword>
<comment type="caution">
    <text evidence="6">The sequence shown here is derived from an EMBL/GenBank/DDBJ whole genome shotgun (WGS) entry which is preliminary data.</text>
</comment>
<dbReference type="AlphaFoldDB" id="A0A9X2BXU3"/>
<dbReference type="InterPro" id="IPR050707">
    <property type="entry name" value="HTH_MetabolicPath_Reg"/>
</dbReference>
<gene>
    <name evidence="6" type="ORF">M0638_18130</name>
</gene>
<dbReference type="GO" id="GO:0045892">
    <property type="term" value="P:negative regulation of DNA-templated transcription"/>
    <property type="evidence" value="ECO:0007669"/>
    <property type="project" value="TreeGrafter"/>
</dbReference>
<reference evidence="6" key="1">
    <citation type="submission" date="2022-04" db="EMBL/GenBank/DDBJ databases">
        <title>Roseomonas acroporae sp. nov., isolated from coral Acropora digitifera.</title>
        <authorList>
            <person name="Sun H."/>
        </authorList>
    </citation>
    <scope>NUCLEOTIDE SEQUENCE</scope>
    <source>
        <strain evidence="6">NAR14</strain>
    </source>
</reference>
<evidence type="ECO:0000256" key="1">
    <source>
        <dbReference type="ARBA" id="ARBA00023015"/>
    </source>
</evidence>
<evidence type="ECO:0000256" key="2">
    <source>
        <dbReference type="ARBA" id="ARBA00023125"/>
    </source>
</evidence>
<dbReference type="Pfam" id="PF09339">
    <property type="entry name" value="HTH_IclR"/>
    <property type="match status" value="1"/>
</dbReference>
<dbReference type="GO" id="GO:0003677">
    <property type="term" value="F:DNA binding"/>
    <property type="evidence" value="ECO:0007669"/>
    <property type="project" value="UniProtKB-KW"/>
</dbReference>
<keyword evidence="2" id="KW-0238">DNA-binding</keyword>
<dbReference type="InterPro" id="IPR029016">
    <property type="entry name" value="GAF-like_dom_sf"/>
</dbReference>
<dbReference type="Proteomes" id="UP001139516">
    <property type="component" value="Unassembled WGS sequence"/>
</dbReference>
<dbReference type="RefSeq" id="WP_248668412.1">
    <property type="nucleotide sequence ID" value="NZ_JALPRX010000078.1"/>
</dbReference>
<dbReference type="FunFam" id="1.10.10.10:FF:000056">
    <property type="entry name" value="IclR family transcriptional regulator"/>
    <property type="match status" value="1"/>
</dbReference>
<evidence type="ECO:0000259" key="5">
    <source>
        <dbReference type="PROSITE" id="PS51078"/>
    </source>
</evidence>
<dbReference type="SUPFAM" id="SSF55781">
    <property type="entry name" value="GAF domain-like"/>
    <property type="match status" value="1"/>
</dbReference>
<feature type="domain" description="HTH iclR-type" evidence="4">
    <location>
        <begin position="16"/>
        <end position="78"/>
    </location>
</feature>
<evidence type="ECO:0000256" key="3">
    <source>
        <dbReference type="ARBA" id="ARBA00023163"/>
    </source>
</evidence>
<sequence length="267" mass="27662">MKGGATGEAGPGRGGVQAADTVLSVLETVAWSEEPLGVTQIAAAVGIAKGAAFRHLRTLLDRGYLVQDAVTSRFQLGPRVSLLGRLAPPAQDLAALLRPAMREAREASGLAVVLSTPTPAGAFVLATLAGTQAVDIGVRLGSSLALHASAQGKVFLAFGPGDLPDRVLADPLPRFTAHTITAVDALKAELARVRQCRYAVAPEEMLLGVNAMAAPVRDGRGVLVGALALVGSIQHLPRVPEAHHVRIVLDLTRHATRLIANAEGRHG</sequence>